<evidence type="ECO:0000256" key="1">
    <source>
        <dbReference type="SAM" id="SignalP"/>
    </source>
</evidence>
<feature type="chain" id="PRO_5026648106" evidence="1">
    <location>
        <begin position="19"/>
        <end position="202"/>
    </location>
</feature>
<accession>A0A6M1TCF8</accession>
<sequence length="202" mass="22019">MIKRTLLLLGISASIIIAGCATLTKGTTQIVTINSNVDGAGVYLNGAQIGETPFASKIKKNEDALVIRKEGYKSHTLSLSKSLEPIFWGNIITGGTLGSITDWISGAAYSYSPSTYQVELYKKGEGQEAFLNRYELRRYTLFNMTDIAIDLGNNGGDHLETLIALASLPYNQESIDLIKSKFETTDGNEVRFGKEVVKLLDA</sequence>
<evidence type="ECO:0000259" key="2">
    <source>
        <dbReference type="Pfam" id="PF08308"/>
    </source>
</evidence>
<organism evidence="3 4">
    <name type="scientific">Fodinibius halophilus</name>
    <dbReference type="NCBI Taxonomy" id="1736908"/>
    <lineage>
        <taxon>Bacteria</taxon>
        <taxon>Pseudomonadati</taxon>
        <taxon>Balneolota</taxon>
        <taxon>Balneolia</taxon>
        <taxon>Balneolales</taxon>
        <taxon>Balneolaceae</taxon>
        <taxon>Fodinibius</taxon>
    </lineage>
</organism>
<dbReference type="AlphaFoldDB" id="A0A6M1TCF8"/>
<dbReference type="EMBL" id="JAALLS010000023">
    <property type="protein sequence ID" value="NGP89681.1"/>
    <property type="molecule type" value="Genomic_DNA"/>
</dbReference>
<keyword evidence="1" id="KW-0732">Signal</keyword>
<evidence type="ECO:0000313" key="4">
    <source>
        <dbReference type="Proteomes" id="UP000479132"/>
    </source>
</evidence>
<comment type="caution">
    <text evidence="3">The sequence shown here is derived from an EMBL/GenBank/DDBJ whole genome shotgun (WGS) entry which is preliminary data.</text>
</comment>
<dbReference type="PROSITE" id="PS51257">
    <property type="entry name" value="PROKAR_LIPOPROTEIN"/>
    <property type="match status" value="1"/>
</dbReference>
<proteinExistence type="predicted"/>
<keyword evidence="4" id="KW-1185">Reference proteome</keyword>
<dbReference type="Pfam" id="PF08308">
    <property type="entry name" value="PEGA"/>
    <property type="match status" value="1"/>
</dbReference>
<evidence type="ECO:0000313" key="3">
    <source>
        <dbReference type="EMBL" id="NGP89681.1"/>
    </source>
</evidence>
<dbReference type="InterPro" id="IPR013229">
    <property type="entry name" value="PEGA"/>
</dbReference>
<protein>
    <submittedName>
        <fullName evidence="3">PEGA domain-containing protein</fullName>
    </submittedName>
</protein>
<feature type="signal peptide" evidence="1">
    <location>
        <begin position="1"/>
        <end position="18"/>
    </location>
</feature>
<dbReference type="RefSeq" id="WP_165270680.1">
    <property type="nucleotide sequence ID" value="NZ_JAALLS010000023.1"/>
</dbReference>
<name>A0A6M1TCF8_9BACT</name>
<gene>
    <name evidence="3" type="ORF">G3569_15080</name>
</gene>
<feature type="domain" description="PEGA" evidence="2">
    <location>
        <begin position="30"/>
        <end position="74"/>
    </location>
</feature>
<dbReference type="Proteomes" id="UP000479132">
    <property type="component" value="Unassembled WGS sequence"/>
</dbReference>
<reference evidence="3 4" key="1">
    <citation type="submission" date="2020-02" db="EMBL/GenBank/DDBJ databases">
        <title>Aliifodinibius halophilus 2W32, complete genome.</title>
        <authorList>
            <person name="Li Y."/>
            <person name="Wu S."/>
        </authorList>
    </citation>
    <scope>NUCLEOTIDE SEQUENCE [LARGE SCALE GENOMIC DNA]</scope>
    <source>
        <strain evidence="3 4">2W32</strain>
    </source>
</reference>